<dbReference type="RefSeq" id="WP_002192670.1">
    <property type="nucleotide sequence ID" value="NZ_CP036102.1"/>
</dbReference>
<reference evidence="1 2" key="1">
    <citation type="submission" date="2017-01" db="EMBL/GenBank/DDBJ databases">
        <title>Bacillus cereus isolates.</title>
        <authorList>
            <person name="Beno S.M."/>
        </authorList>
    </citation>
    <scope>NUCLEOTIDE SEQUENCE [LARGE SCALE GENOMIC DNA]</scope>
    <source>
        <strain evidence="1 2">FSL W7-1108</strain>
    </source>
</reference>
<dbReference type="Proteomes" id="UP000190696">
    <property type="component" value="Unassembled WGS sequence"/>
</dbReference>
<proteinExistence type="predicted"/>
<dbReference type="EMBL" id="MUAI01000001">
    <property type="protein sequence ID" value="OOR08475.1"/>
    <property type="molecule type" value="Genomic_DNA"/>
</dbReference>
<accession>A0A1S9TEJ9</accession>
<evidence type="ECO:0000313" key="2">
    <source>
        <dbReference type="Proteomes" id="UP000190696"/>
    </source>
</evidence>
<name>A0A1S9TEJ9_BACMY</name>
<organism evidence="1 2">
    <name type="scientific">Bacillus mycoides</name>
    <dbReference type="NCBI Taxonomy" id="1405"/>
    <lineage>
        <taxon>Bacteria</taxon>
        <taxon>Bacillati</taxon>
        <taxon>Bacillota</taxon>
        <taxon>Bacilli</taxon>
        <taxon>Bacillales</taxon>
        <taxon>Bacillaceae</taxon>
        <taxon>Bacillus</taxon>
        <taxon>Bacillus cereus group</taxon>
    </lineage>
</organism>
<protein>
    <recommendedName>
        <fullName evidence="3">DUF3942 domain-containing protein</fullName>
    </recommendedName>
</protein>
<evidence type="ECO:0000313" key="1">
    <source>
        <dbReference type="EMBL" id="OOR08475.1"/>
    </source>
</evidence>
<sequence>MSFKTEFAKRAKVYLGEDLDEKIIIDAHKELFDFFYEIKQEIGTVKNPKYQFIIMSGETVSITIDDTCFEISVNIESNTLDIKRNSGMIEQIIVRDGEPYSTKSERKFDTNILEEYLKEIFGEKLGL</sequence>
<dbReference type="Pfam" id="PF13078">
    <property type="entry name" value="DUF3942"/>
    <property type="match status" value="1"/>
</dbReference>
<dbReference type="GeneID" id="92883800"/>
<comment type="caution">
    <text evidence="1">The sequence shown here is derived from an EMBL/GenBank/DDBJ whole genome shotgun (WGS) entry which is preliminary data.</text>
</comment>
<dbReference type="AlphaFoldDB" id="A0A1S9TEJ9"/>
<evidence type="ECO:0008006" key="3">
    <source>
        <dbReference type="Google" id="ProtNLM"/>
    </source>
</evidence>
<gene>
    <name evidence="1" type="ORF">BW900_00640</name>
</gene>
<dbReference type="InterPro" id="IPR025074">
    <property type="entry name" value="DUF3942"/>
</dbReference>